<evidence type="ECO:0000313" key="2">
    <source>
        <dbReference type="EMBL" id="KAF8906984.1"/>
    </source>
</evidence>
<dbReference type="AlphaFoldDB" id="A0A9P5NWS1"/>
<feature type="chain" id="PRO_5040161891" evidence="1">
    <location>
        <begin position="21"/>
        <end position="212"/>
    </location>
</feature>
<comment type="caution">
    <text evidence="2">The sequence shown here is derived from an EMBL/GenBank/DDBJ whole genome shotgun (WGS) entry which is preliminary data.</text>
</comment>
<keyword evidence="1" id="KW-0732">Signal</keyword>
<accession>A0A9P5NWS1</accession>
<evidence type="ECO:0000256" key="1">
    <source>
        <dbReference type="SAM" id="SignalP"/>
    </source>
</evidence>
<proteinExistence type="predicted"/>
<evidence type="ECO:0000313" key="3">
    <source>
        <dbReference type="Proteomes" id="UP000724874"/>
    </source>
</evidence>
<dbReference type="EMBL" id="JADNYJ010000016">
    <property type="protein sequence ID" value="KAF8906984.1"/>
    <property type="molecule type" value="Genomic_DNA"/>
</dbReference>
<reference evidence="2" key="1">
    <citation type="submission" date="2020-11" db="EMBL/GenBank/DDBJ databases">
        <authorList>
            <consortium name="DOE Joint Genome Institute"/>
            <person name="Ahrendt S."/>
            <person name="Riley R."/>
            <person name="Andreopoulos W."/>
            <person name="LaButti K."/>
            <person name="Pangilinan J."/>
            <person name="Ruiz-duenas F.J."/>
            <person name="Barrasa J.M."/>
            <person name="Sanchez-Garcia M."/>
            <person name="Camarero S."/>
            <person name="Miyauchi S."/>
            <person name="Serrano A."/>
            <person name="Linde D."/>
            <person name="Babiker R."/>
            <person name="Drula E."/>
            <person name="Ayuso-Fernandez I."/>
            <person name="Pacheco R."/>
            <person name="Padilla G."/>
            <person name="Ferreira P."/>
            <person name="Barriuso J."/>
            <person name="Kellner H."/>
            <person name="Castanera R."/>
            <person name="Alfaro M."/>
            <person name="Ramirez L."/>
            <person name="Pisabarro A.G."/>
            <person name="Kuo A."/>
            <person name="Tritt A."/>
            <person name="Lipzen A."/>
            <person name="He G."/>
            <person name="Yan M."/>
            <person name="Ng V."/>
            <person name="Cullen D."/>
            <person name="Martin F."/>
            <person name="Rosso M.-N."/>
            <person name="Henrissat B."/>
            <person name="Hibbett D."/>
            <person name="Martinez A.T."/>
            <person name="Grigoriev I.V."/>
        </authorList>
    </citation>
    <scope>NUCLEOTIDE SEQUENCE</scope>
    <source>
        <strain evidence="2">AH 44721</strain>
    </source>
</reference>
<dbReference type="OrthoDB" id="3115839at2759"/>
<keyword evidence="3" id="KW-1185">Reference proteome</keyword>
<gene>
    <name evidence="2" type="ORF">CPB84DRAFT_1769135</name>
</gene>
<organism evidence="2 3">
    <name type="scientific">Gymnopilus junonius</name>
    <name type="common">Spectacular rustgill mushroom</name>
    <name type="synonym">Gymnopilus spectabilis subsp. junonius</name>
    <dbReference type="NCBI Taxonomy" id="109634"/>
    <lineage>
        <taxon>Eukaryota</taxon>
        <taxon>Fungi</taxon>
        <taxon>Dikarya</taxon>
        <taxon>Basidiomycota</taxon>
        <taxon>Agaricomycotina</taxon>
        <taxon>Agaricomycetes</taxon>
        <taxon>Agaricomycetidae</taxon>
        <taxon>Agaricales</taxon>
        <taxon>Agaricineae</taxon>
        <taxon>Hymenogastraceae</taxon>
        <taxon>Gymnopilus</taxon>
    </lineage>
</organism>
<sequence>MRFATMVALSTLASIASATAIPVVGELSLEGTGRGSYHHHDKSQHKKMASANIKGATVVGYKSDGNCYDKAMLSYFATLYPSSSGTCYYVPSKSGSSLDDLDERSLLEVRSIRKSILLSGLSLVHKLHLFKPCLSRIQPREFYDFEDFDARDYEDRDYFYGRDFDVLEGWGEDECNLIIAVRLNTNCSLPILASVYQLEGFTSYRAVVYLPS</sequence>
<name>A0A9P5NWS1_GYMJU</name>
<dbReference type="Proteomes" id="UP000724874">
    <property type="component" value="Unassembled WGS sequence"/>
</dbReference>
<protein>
    <submittedName>
        <fullName evidence="2">Uncharacterized protein</fullName>
    </submittedName>
</protein>
<feature type="signal peptide" evidence="1">
    <location>
        <begin position="1"/>
        <end position="20"/>
    </location>
</feature>